<gene>
    <name evidence="1" type="primary">Mo00578</name>
    <name evidence="1" type="ORF">E5Q_00578</name>
</gene>
<name>G7DT53_MIXOS</name>
<reference evidence="1 2" key="1">
    <citation type="journal article" date="2011" name="J. Gen. Appl. Microbiol.">
        <title>Draft genome sequencing of the enigmatic basidiomycete Mixia osmundae.</title>
        <authorList>
            <person name="Nishida H."/>
            <person name="Nagatsuka Y."/>
            <person name="Sugiyama J."/>
        </authorList>
    </citation>
    <scope>NUCLEOTIDE SEQUENCE [LARGE SCALE GENOMIC DNA]</scope>
    <source>
        <strain evidence="2">CBS 9802 / IAM 14324 / JCM 22182 / KY 12970</strain>
    </source>
</reference>
<dbReference type="HOGENOM" id="CLU_1277898_0_0_1"/>
<proteinExistence type="predicted"/>
<organism evidence="1 2">
    <name type="scientific">Mixia osmundae (strain CBS 9802 / IAM 14324 / JCM 22182 / KY 12970)</name>
    <dbReference type="NCBI Taxonomy" id="764103"/>
    <lineage>
        <taxon>Eukaryota</taxon>
        <taxon>Fungi</taxon>
        <taxon>Dikarya</taxon>
        <taxon>Basidiomycota</taxon>
        <taxon>Pucciniomycotina</taxon>
        <taxon>Mixiomycetes</taxon>
        <taxon>Mixiales</taxon>
        <taxon>Mixiaceae</taxon>
        <taxon>Mixia</taxon>
    </lineage>
</organism>
<dbReference type="EMBL" id="BABT02000025">
    <property type="protein sequence ID" value="GAA93932.1"/>
    <property type="molecule type" value="Genomic_DNA"/>
</dbReference>
<accession>G7DT53</accession>
<protein>
    <submittedName>
        <fullName evidence="1">Uncharacterized protein</fullName>
    </submittedName>
</protein>
<dbReference type="InParanoid" id="G7DT53"/>
<sequence length="216" mass="24309">MFLCHKYAGPSCEFPPRKTWRQTVERGQPVTTVPTQRSHDLSGDIYQLGKDTSELLSTIWRATWRYSQPFSASSAVRSSPTTRNTLLPGKFMSRFRFGTGGEIPLGEEFPDRGLCGQRLVSVYLANTARERGLHLFCLAPPLLDRPMGTCSTRLDSDFNGHCEPMRISDSSWQPWLPCNLIKQQATDGQGITMRRSLLTREPPRTVSVGHVHTSHC</sequence>
<keyword evidence="2" id="KW-1185">Reference proteome</keyword>
<dbReference type="AlphaFoldDB" id="G7DT53"/>
<dbReference type="Proteomes" id="UP000009131">
    <property type="component" value="Unassembled WGS sequence"/>
</dbReference>
<reference evidence="1 2" key="2">
    <citation type="journal article" date="2012" name="Open Biol.">
        <title>Characteristics of nucleosomes and linker DNA regions on the genome of the basidiomycete Mixia osmundae revealed by mono- and dinucleosome mapping.</title>
        <authorList>
            <person name="Nishida H."/>
            <person name="Kondo S."/>
            <person name="Matsumoto T."/>
            <person name="Suzuki Y."/>
            <person name="Yoshikawa H."/>
            <person name="Taylor T.D."/>
            <person name="Sugiyama J."/>
        </authorList>
    </citation>
    <scope>NUCLEOTIDE SEQUENCE [LARGE SCALE GENOMIC DNA]</scope>
    <source>
        <strain evidence="2">CBS 9802 / IAM 14324 / JCM 22182 / KY 12970</strain>
    </source>
</reference>
<comment type="caution">
    <text evidence="1">The sequence shown here is derived from an EMBL/GenBank/DDBJ whole genome shotgun (WGS) entry which is preliminary data.</text>
</comment>
<evidence type="ECO:0000313" key="2">
    <source>
        <dbReference type="Proteomes" id="UP000009131"/>
    </source>
</evidence>
<dbReference type="RefSeq" id="XP_014571317.1">
    <property type="nucleotide sequence ID" value="XM_014715831.1"/>
</dbReference>
<evidence type="ECO:0000313" key="1">
    <source>
        <dbReference type="EMBL" id="GAA93932.1"/>
    </source>
</evidence>